<comment type="caution">
    <text evidence="3">The sequence shown here is derived from an EMBL/GenBank/DDBJ whole genome shotgun (WGS) entry which is preliminary data.</text>
</comment>
<dbReference type="InterPro" id="IPR052734">
    <property type="entry name" value="Nod_factor_acetyltransferase"/>
</dbReference>
<dbReference type="PANTHER" id="PTHR37312">
    <property type="entry name" value="MEMBRANE-BOUND ACYLTRANSFERASE YKRP-RELATED"/>
    <property type="match status" value="1"/>
</dbReference>
<name>A0A930VKM0_9ACTN</name>
<dbReference type="AlphaFoldDB" id="A0A930VKM0"/>
<dbReference type="InterPro" id="IPR002656">
    <property type="entry name" value="Acyl_transf_3_dom"/>
</dbReference>
<feature type="transmembrane region" description="Helical" evidence="1">
    <location>
        <begin position="78"/>
        <end position="96"/>
    </location>
</feature>
<dbReference type="GO" id="GO:0016747">
    <property type="term" value="F:acyltransferase activity, transferring groups other than amino-acyl groups"/>
    <property type="evidence" value="ECO:0007669"/>
    <property type="project" value="InterPro"/>
</dbReference>
<evidence type="ECO:0000313" key="3">
    <source>
        <dbReference type="EMBL" id="MBF4766568.1"/>
    </source>
</evidence>
<evidence type="ECO:0000259" key="2">
    <source>
        <dbReference type="Pfam" id="PF01757"/>
    </source>
</evidence>
<keyword evidence="3" id="KW-0808">Transferase</keyword>
<evidence type="ECO:0000256" key="1">
    <source>
        <dbReference type="SAM" id="Phobius"/>
    </source>
</evidence>
<keyword evidence="1" id="KW-0472">Membrane</keyword>
<feature type="transmembrane region" description="Helical" evidence="1">
    <location>
        <begin position="190"/>
        <end position="207"/>
    </location>
</feature>
<reference evidence="3" key="1">
    <citation type="submission" date="2020-11" db="EMBL/GenBank/DDBJ databases">
        <title>Nocardioides cynanchi sp. nov., isolated from soil of rhizosphere of Cynanchum wilfordii.</title>
        <authorList>
            <person name="Lee J.-S."/>
            <person name="Suh M.K."/>
            <person name="Kim J.-S."/>
        </authorList>
    </citation>
    <scope>NUCLEOTIDE SEQUENCE</scope>
    <source>
        <strain evidence="3">KCTC 19276</strain>
    </source>
</reference>
<gene>
    <name evidence="3" type="ORF">ISU10_02155</name>
</gene>
<feature type="transmembrane region" description="Helical" evidence="1">
    <location>
        <begin position="268"/>
        <end position="284"/>
    </location>
</feature>
<dbReference type="Pfam" id="PF01757">
    <property type="entry name" value="Acyl_transf_3"/>
    <property type="match status" value="1"/>
</dbReference>
<dbReference type="Proteomes" id="UP000660668">
    <property type="component" value="Unassembled WGS sequence"/>
</dbReference>
<protein>
    <submittedName>
        <fullName evidence="3">Acyltransferase family protein</fullName>
    </submittedName>
</protein>
<feature type="transmembrane region" description="Helical" evidence="1">
    <location>
        <begin position="235"/>
        <end position="256"/>
    </location>
</feature>
<dbReference type="PANTHER" id="PTHR37312:SF1">
    <property type="entry name" value="MEMBRANE-BOUND ACYLTRANSFERASE YKRP-RELATED"/>
    <property type="match status" value="1"/>
</dbReference>
<sequence length="347" mass="39863">MTQQAQPRLGQKTRDPWLDNAKMVLVTIVVVGHMVVLVPGGDEQSRMYDFIYYFHIPAFVLVTGYLSKSFRYSRRHLWALLTTLVVPYVVFSWLMIHWRETLDQVPPGLEWFQNPRWPMWYLVATVIWRLLTPLLKVHWLMVPASVAVSLLAGLTNQELFDLNRTMGFLPFFVIGLHLKAEHLALLRRRFVWVAGIVGVLFLWWLAARTDRYWATQFLYFRASYDELGYSAGDGIWIRARLIVVALIGSASVLALVPHGRSFLTKMGAWSLVVYLCHGFVVRYLEYRGYEDWMPGTSWWSVVITVATALALALFLASEPIARALNYVVDPVNSISKLARARRHSSSG</sequence>
<keyword evidence="3" id="KW-0012">Acyltransferase</keyword>
<organism evidence="3 4">
    <name type="scientific">Nocardioides agariphilus</name>
    <dbReference type="NCBI Taxonomy" id="433664"/>
    <lineage>
        <taxon>Bacteria</taxon>
        <taxon>Bacillati</taxon>
        <taxon>Actinomycetota</taxon>
        <taxon>Actinomycetes</taxon>
        <taxon>Propionibacteriales</taxon>
        <taxon>Nocardioidaceae</taxon>
        <taxon>Nocardioides</taxon>
    </lineage>
</organism>
<keyword evidence="1" id="KW-1133">Transmembrane helix</keyword>
<feature type="transmembrane region" description="Helical" evidence="1">
    <location>
        <begin position="50"/>
        <end position="66"/>
    </location>
</feature>
<feature type="domain" description="Acyltransferase 3" evidence="2">
    <location>
        <begin position="16"/>
        <end position="315"/>
    </location>
</feature>
<keyword evidence="1" id="KW-0812">Transmembrane</keyword>
<accession>A0A930VKM0</accession>
<feature type="transmembrane region" description="Helical" evidence="1">
    <location>
        <begin position="21"/>
        <end position="38"/>
    </location>
</feature>
<dbReference type="EMBL" id="JADKPO010000002">
    <property type="protein sequence ID" value="MBF4766568.1"/>
    <property type="molecule type" value="Genomic_DNA"/>
</dbReference>
<feature type="transmembrane region" description="Helical" evidence="1">
    <location>
        <begin position="296"/>
        <end position="316"/>
    </location>
</feature>
<keyword evidence="4" id="KW-1185">Reference proteome</keyword>
<evidence type="ECO:0000313" key="4">
    <source>
        <dbReference type="Proteomes" id="UP000660668"/>
    </source>
</evidence>
<feature type="transmembrane region" description="Helical" evidence="1">
    <location>
        <begin position="116"/>
        <end position="132"/>
    </location>
</feature>
<proteinExistence type="predicted"/>
<dbReference type="RefSeq" id="WP_194694727.1">
    <property type="nucleotide sequence ID" value="NZ_JADKPO010000002.1"/>
</dbReference>